<keyword evidence="1" id="KW-1133">Transmembrane helix</keyword>
<sequence>MFCDDTHQKIANYILLSFLCSVFVISATSDAAEIQGDYEVEGTQGKTGDTNHIDFSHWTTMKRHIREERSVPTIHPQKQARNSMGEDPFGSYCVLALHFIVLLVILVYIYRYIRRFIKEFMKEYRKEFQMDSSISSDRLTTVHRSSENSDLFPEFHSLPLRSNRLIVSRRQLCDEIARTDLLCELDRNRGATHASGVGILFIHTSRANYPQGSRESNNAVVEMPPDYVTVIMNDFTNPTKPDFPVVKRSCETPPPEYDKENAFF</sequence>
<feature type="chain" id="PRO_5043954241" evidence="2">
    <location>
        <begin position="32"/>
        <end position="264"/>
    </location>
</feature>
<gene>
    <name evidence="3" type="ORF">LARSCL_LOCUS21253</name>
</gene>
<name>A0AAV2BSJ9_9ARAC</name>
<evidence type="ECO:0000256" key="1">
    <source>
        <dbReference type="SAM" id="Phobius"/>
    </source>
</evidence>
<protein>
    <submittedName>
        <fullName evidence="3">Uncharacterized protein</fullName>
    </submittedName>
</protein>
<proteinExistence type="predicted"/>
<comment type="caution">
    <text evidence="3">The sequence shown here is derived from an EMBL/GenBank/DDBJ whole genome shotgun (WGS) entry which is preliminary data.</text>
</comment>
<keyword evidence="4" id="KW-1185">Reference proteome</keyword>
<dbReference type="AlphaFoldDB" id="A0AAV2BSJ9"/>
<dbReference type="EMBL" id="CAXIEN010000492">
    <property type="protein sequence ID" value="CAL1299266.1"/>
    <property type="molecule type" value="Genomic_DNA"/>
</dbReference>
<evidence type="ECO:0000313" key="4">
    <source>
        <dbReference type="Proteomes" id="UP001497382"/>
    </source>
</evidence>
<evidence type="ECO:0000313" key="3">
    <source>
        <dbReference type="EMBL" id="CAL1299266.1"/>
    </source>
</evidence>
<organism evidence="3 4">
    <name type="scientific">Larinioides sclopetarius</name>
    <dbReference type="NCBI Taxonomy" id="280406"/>
    <lineage>
        <taxon>Eukaryota</taxon>
        <taxon>Metazoa</taxon>
        <taxon>Ecdysozoa</taxon>
        <taxon>Arthropoda</taxon>
        <taxon>Chelicerata</taxon>
        <taxon>Arachnida</taxon>
        <taxon>Araneae</taxon>
        <taxon>Araneomorphae</taxon>
        <taxon>Entelegynae</taxon>
        <taxon>Araneoidea</taxon>
        <taxon>Araneidae</taxon>
        <taxon>Larinioides</taxon>
    </lineage>
</organism>
<feature type="signal peptide" evidence="2">
    <location>
        <begin position="1"/>
        <end position="31"/>
    </location>
</feature>
<keyword evidence="1" id="KW-0472">Membrane</keyword>
<keyword evidence="2" id="KW-0732">Signal</keyword>
<feature type="transmembrane region" description="Helical" evidence="1">
    <location>
        <begin position="89"/>
        <end position="113"/>
    </location>
</feature>
<keyword evidence="1" id="KW-0812">Transmembrane</keyword>
<reference evidence="3 4" key="1">
    <citation type="submission" date="2024-04" db="EMBL/GenBank/DDBJ databases">
        <authorList>
            <person name="Rising A."/>
            <person name="Reimegard J."/>
            <person name="Sonavane S."/>
            <person name="Akerstrom W."/>
            <person name="Nylinder S."/>
            <person name="Hedman E."/>
            <person name="Kallberg Y."/>
        </authorList>
    </citation>
    <scope>NUCLEOTIDE SEQUENCE [LARGE SCALE GENOMIC DNA]</scope>
</reference>
<dbReference type="Proteomes" id="UP001497382">
    <property type="component" value="Unassembled WGS sequence"/>
</dbReference>
<accession>A0AAV2BSJ9</accession>
<evidence type="ECO:0000256" key="2">
    <source>
        <dbReference type="SAM" id="SignalP"/>
    </source>
</evidence>